<sequence length="333" mass="37319">MTDSGHSTVTYTSILSLERSWDILDMDPYEEAALQAIEQVAPPLSPAYLPDPIKLDEHVLVYVPEPEYPEYLEPPADDIVDEDPPHDDPEEEKNVDYANEPEEEDPKEEDPKEEDPEEEESDDNATLGARISIRPQTHMPPLFESRVAELLAMPTPPPSPLTPVSSPLLESPSPPFPVPSLPPIPSSPLPPPVPIETHAPEQDVAAELLMLPSITHRSEVLEADMPPQKRLCFATSTTGFEVGESLADATARPPRDLYGFMDTTEVEVSITHRHAKTLHDTEHRMMIAVELVNLRVSYEAHTRQRDGEEFHLQLRDAQRDRVDIRAEIVALRD</sequence>
<dbReference type="EMBL" id="BKCJ010002597">
    <property type="protein sequence ID" value="GEU49661.1"/>
    <property type="molecule type" value="Genomic_DNA"/>
</dbReference>
<feature type="compositionally biased region" description="Pro residues" evidence="1">
    <location>
        <begin position="172"/>
        <end position="187"/>
    </location>
</feature>
<name>A0A6L2KJJ5_TANCI</name>
<feature type="region of interest" description="Disordered" evidence="1">
    <location>
        <begin position="68"/>
        <end position="140"/>
    </location>
</feature>
<organism evidence="2">
    <name type="scientific">Tanacetum cinerariifolium</name>
    <name type="common">Dalmatian daisy</name>
    <name type="synonym">Chrysanthemum cinerariifolium</name>
    <dbReference type="NCBI Taxonomy" id="118510"/>
    <lineage>
        <taxon>Eukaryota</taxon>
        <taxon>Viridiplantae</taxon>
        <taxon>Streptophyta</taxon>
        <taxon>Embryophyta</taxon>
        <taxon>Tracheophyta</taxon>
        <taxon>Spermatophyta</taxon>
        <taxon>Magnoliopsida</taxon>
        <taxon>eudicotyledons</taxon>
        <taxon>Gunneridae</taxon>
        <taxon>Pentapetalae</taxon>
        <taxon>asterids</taxon>
        <taxon>campanulids</taxon>
        <taxon>Asterales</taxon>
        <taxon>Asteraceae</taxon>
        <taxon>Asteroideae</taxon>
        <taxon>Anthemideae</taxon>
        <taxon>Anthemidinae</taxon>
        <taxon>Tanacetum</taxon>
    </lineage>
</organism>
<proteinExistence type="predicted"/>
<protein>
    <submittedName>
        <fullName evidence="2">Uncharacterized protein</fullName>
    </submittedName>
</protein>
<evidence type="ECO:0000256" key="1">
    <source>
        <dbReference type="SAM" id="MobiDB-lite"/>
    </source>
</evidence>
<reference evidence="2" key="1">
    <citation type="journal article" date="2019" name="Sci. Rep.">
        <title>Draft genome of Tanacetum cinerariifolium, the natural source of mosquito coil.</title>
        <authorList>
            <person name="Yamashiro T."/>
            <person name="Shiraishi A."/>
            <person name="Satake H."/>
            <person name="Nakayama K."/>
        </authorList>
    </citation>
    <scope>NUCLEOTIDE SEQUENCE</scope>
</reference>
<feature type="region of interest" description="Disordered" evidence="1">
    <location>
        <begin position="158"/>
        <end position="187"/>
    </location>
</feature>
<accession>A0A6L2KJJ5</accession>
<feature type="compositionally biased region" description="Acidic residues" evidence="1">
    <location>
        <begin position="68"/>
        <end position="123"/>
    </location>
</feature>
<evidence type="ECO:0000313" key="2">
    <source>
        <dbReference type="EMBL" id="GEU49661.1"/>
    </source>
</evidence>
<gene>
    <name evidence="2" type="ORF">Tci_021639</name>
</gene>
<comment type="caution">
    <text evidence="2">The sequence shown here is derived from an EMBL/GenBank/DDBJ whole genome shotgun (WGS) entry which is preliminary data.</text>
</comment>
<feature type="compositionally biased region" description="Low complexity" evidence="1">
    <location>
        <begin position="162"/>
        <end position="171"/>
    </location>
</feature>
<dbReference type="AlphaFoldDB" id="A0A6L2KJJ5"/>